<dbReference type="PROSITE" id="PS50015">
    <property type="entry name" value="SAP_B"/>
    <property type="match status" value="2"/>
</dbReference>
<feature type="domain" description="Saposin B-type" evidence="10">
    <location>
        <begin position="331"/>
        <end position="371"/>
    </location>
</feature>
<dbReference type="InterPro" id="IPR011001">
    <property type="entry name" value="Saposin-like"/>
</dbReference>
<dbReference type="Pfam" id="PF00026">
    <property type="entry name" value="Asp"/>
    <property type="match status" value="1"/>
</dbReference>
<evidence type="ECO:0000256" key="5">
    <source>
        <dbReference type="ARBA" id="ARBA00023145"/>
    </source>
</evidence>
<accession>A0A7N1A1H1</accession>
<dbReference type="PROSITE" id="PS00141">
    <property type="entry name" value="ASP_PROTEASE"/>
    <property type="match status" value="1"/>
</dbReference>
<dbReference type="InterPro" id="IPR001461">
    <property type="entry name" value="Aspartic_peptidase_A1"/>
</dbReference>
<dbReference type="AlphaFoldDB" id="A0A7N1A1H1"/>
<keyword evidence="6 8" id="KW-1015">Disulfide bond</keyword>
<evidence type="ECO:0000256" key="4">
    <source>
        <dbReference type="ARBA" id="ARBA00022801"/>
    </source>
</evidence>
<evidence type="ECO:0000256" key="6">
    <source>
        <dbReference type="ARBA" id="ARBA00023157"/>
    </source>
</evidence>
<evidence type="ECO:0000259" key="11">
    <source>
        <dbReference type="PROSITE" id="PS51767"/>
    </source>
</evidence>
<sequence>MTFVRIKFIHAQFQSRSLYFILFPLTQQASMEYKLQNMLLGFCLSLLLANLGSSVSDDGLVRMGLKKRKYDQAVRASDDRSSNGGHGVVLKNYLNVQYFGEIGIGTPPQTFNVVFHTGSSKFWVISANCFFSAVVCDTHAKYNSSWSSTYKENGTDAAIAYSVGAVSGFYSSDSVKVGDLVVKNQDFIEATREADGSGIFSKAKFDGILGLGFQETSPNSSVPVWYNMIEQGLVKEQVFSFWLNLKMDDPVGGEIVFGGVDPNHFKGKHSYVPLTRKGYWQFDMGDVLIGDKTTGHCSKGCSVTADSGADLFAGPTSVVAMINHEIGTDGVVSQECKAVVSQHGSTILDLLIATAQPEKVCSQIGLCAFDGTRGVSVGIRSVVVNESVGDSPGSCSACEMAVVWMQYQLKQNQTPEHILDYVNDLCEKMPNPPQLSYVDCNSISKMPSISFTIGGKAFQLSPKDYILREGSDPASRCFSGFTAYDVPPPGPLWTLGYIFMGRYHTVFDYGNLRVGFAEAV</sequence>
<dbReference type="SUPFAM" id="SSF47862">
    <property type="entry name" value="Saposin"/>
    <property type="match status" value="1"/>
</dbReference>
<dbReference type="InterPro" id="IPR007856">
    <property type="entry name" value="SapB_1"/>
</dbReference>
<dbReference type="PANTHER" id="PTHR47966:SF76">
    <property type="entry name" value="ASPARTIC PROTEINASE A1"/>
    <property type="match status" value="1"/>
</dbReference>
<protein>
    <recommendedName>
        <fullName evidence="14">Phytepsin</fullName>
    </recommendedName>
</protein>
<dbReference type="SUPFAM" id="SSF50630">
    <property type="entry name" value="Acid proteases"/>
    <property type="match status" value="1"/>
</dbReference>
<evidence type="ECO:0008006" key="14">
    <source>
        <dbReference type="Google" id="ProtNLM"/>
    </source>
</evidence>
<dbReference type="GO" id="GO:0006629">
    <property type="term" value="P:lipid metabolic process"/>
    <property type="evidence" value="ECO:0007669"/>
    <property type="project" value="InterPro"/>
</dbReference>
<keyword evidence="5" id="KW-0865">Zymogen</keyword>
<dbReference type="Proteomes" id="UP000594263">
    <property type="component" value="Unplaced"/>
</dbReference>
<feature type="domain" description="Peptidase A1" evidence="11">
    <location>
        <begin position="98"/>
        <end position="517"/>
    </location>
</feature>
<dbReference type="Pfam" id="PF05184">
    <property type="entry name" value="SapB_1"/>
    <property type="match status" value="1"/>
</dbReference>
<feature type="domain" description="Saposin B-type" evidence="10">
    <location>
        <begin position="391"/>
        <end position="432"/>
    </location>
</feature>
<keyword evidence="2 9" id="KW-0645">Protease</keyword>
<organism evidence="12 13">
    <name type="scientific">Kalanchoe fedtschenkoi</name>
    <name type="common">Lavender scallops</name>
    <name type="synonym">South American air plant</name>
    <dbReference type="NCBI Taxonomy" id="63787"/>
    <lineage>
        <taxon>Eukaryota</taxon>
        <taxon>Viridiplantae</taxon>
        <taxon>Streptophyta</taxon>
        <taxon>Embryophyta</taxon>
        <taxon>Tracheophyta</taxon>
        <taxon>Spermatophyta</taxon>
        <taxon>Magnoliopsida</taxon>
        <taxon>eudicotyledons</taxon>
        <taxon>Gunneridae</taxon>
        <taxon>Pentapetalae</taxon>
        <taxon>Saxifragales</taxon>
        <taxon>Crassulaceae</taxon>
        <taxon>Kalanchoe</taxon>
    </lineage>
</organism>
<reference evidence="12" key="1">
    <citation type="submission" date="2021-01" db="UniProtKB">
        <authorList>
            <consortium name="EnsemblPlants"/>
        </authorList>
    </citation>
    <scope>IDENTIFICATION</scope>
</reference>
<dbReference type="Pfam" id="PF03489">
    <property type="entry name" value="SapB_2"/>
    <property type="match status" value="1"/>
</dbReference>
<dbReference type="Gramene" id="Kaladp0060s0391.1.v1.1">
    <property type="protein sequence ID" value="Kaladp0060s0391.1.v1.1"/>
    <property type="gene ID" value="Kaladp0060s0391.v1.1"/>
</dbReference>
<evidence type="ECO:0000256" key="3">
    <source>
        <dbReference type="ARBA" id="ARBA00022750"/>
    </source>
</evidence>
<dbReference type="InterPro" id="IPR008138">
    <property type="entry name" value="SapB_2"/>
</dbReference>
<dbReference type="InterPro" id="IPR033121">
    <property type="entry name" value="PEPTIDASE_A1"/>
</dbReference>
<evidence type="ECO:0000313" key="12">
    <source>
        <dbReference type="EnsemblPlants" id="Kaladp0060s0391.1.v1.1"/>
    </source>
</evidence>
<keyword evidence="13" id="KW-1185">Reference proteome</keyword>
<evidence type="ECO:0000256" key="7">
    <source>
        <dbReference type="ARBA" id="ARBA00023180"/>
    </source>
</evidence>
<keyword evidence="4 9" id="KW-0378">Hydrolase</keyword>
<dbReference type="InterPro" id="IPR008139">
    <property type="entry name" value="SaposinB_dom"/>
</dbReference>
<dbReference type="InterPro" id="IPR021109">
    <property type="entry name" value="Peptidase_aspartic_dom_sf"/>
</dbReference>
<dbReference type="EnsemblPlants" id="Kaladp0060s0391.1.v1.1">
    <property type="protein sequence ID" value="Kaladp0060s0391.1.v1.1"/>
    <property type="gene ID" value="Kaladp0060s0391.v1.1"/>
</dbReference>
<evidence type="ECO:0000256" key="8">
    <source>
        <dbReference type="PIRSR" id="PIRSR601461-2"/>
    </source>
</evidence>
<dbReference type="Gene3D" id="1.10.225.10">
    <property type="entry name" value="Saposin-like"/>
    <property type="match status" value="1"/>
</dbReference>
<keyword evidence="7" id="KW-0325">Glycoprotein</keyword>
<dbReference type="GO" id="GO:0004190">
    <property type="term" value="F:aspartic-type endopeptidase activity"/>
    <property type="evidence" value="ECO:0007669"/>
    <property type="project" value="UniProtKB-KW"/>
</dbReference>
<dbReference type="PRINTS" id="PR00792">
    <property type="entry name" value="PEPSIN"/>
</dbReference>
<dbReference type="PANTHER" id="PTHR47966">
    <property type="entry name" value="BETA-SITE APP-CLEAVING ENZYME, ISOFORM A-RELATED"/>
    <property type="match status" value="1"/>
</dbReference>
<keyword evidence="3 9" id="KW-0064">Aspartyl protease</keyword>
<dbReference type="GO" id="GO:0006508">
    <property type="term" value="P:proteolysis"/>
    <property type="evidence" value="ECO:0007669"/>
    <property type="project" value="UniProtKB-KW"/>
</dbReference>
<evidence type="ECO:0000256" key="1">
    <source>
        <dbReference type="ARBA" id="ARBA00007447"/>
    </source>
</evidence>
<dbReference type="FunFam" id="2.40.70.10:FF:000115">
    <property type="entry name" value="Lysosomal aspartic protease"/>
    <property type="match status" value="1"/>
</dbReference>
<dbReference type="Gene3D" id="2.40.70.10">
    <property type="entry name" value="Acid Proteases"/>
    <property type="match status" value="2"/>
</dbReference>
<proteinExistence type="inferred from homology"/>
<dbReference type="InterPro" id="IPR001969">
    <property type="entry name" value="Aspartic_peptidase_AS"/>
</dbReference>
<feature type="disulfide bond" evidence="8">
    <location>
        <begin position="440"/>
        <end position="477"/>
    </location>
</feature>
<evidence type="ECO:0000259" key="10">
    <source>
        <dbReference type="PROSITE" id="PS50015"/>
    </source>
</evidence>
<name>A0A7N1A1H1_KALFE</name>
<dbReference type="PROSITE" id="PS51767">
    <property type="entry name" value="PEPTIDASE_A1"/>
    <property type="match status" value="1"/>
</dbReference>
<evidence type="ECO:0000256" key="9">
    <source>
        <dbReference type="RuleBase" id="RU000454"/>
    </source>
</evidence>
<evidence type="ECO:0000256" key="2">
    <source>
        <dbReference type="ARBA" id="ARBA00022670"/>
    </source>
</evidence>
<comment type="similarity">
    <text evidence="1 9">Belongs to the peptidase A1 family.</text>
</comment>
<feature type="disulfide bond" evidence="8">
    <location>
        <begin position="129"/>
        <end position="136"/>
    </location>
</feature>
<evidence type="ECO:0000313" key="13">
    <source>
        <dbReference type="Proteomes" id="UP000594263"/>
    </source>
</evidence>